<gene>
    <name evidence="1" type="ORF">CEXT_691511</name>
</gene>
<comment type="caution">
    <text evidence="1">The sequence shown here is derived from an EMBL/GenBank/DDBJ whole genome shotgun (WGS) entry which is preliminary data.</text>
</comment>
<dbReference type="AlphaFoldDB" id="A0AAV4SGQ3"/>
<protein>
    <submittedName>
        <fullName evidence="1">Uncharacterized protein</fullName>
    </submittedName>
</protein>
<evidence type="ECO:0000313" key="2">
    <source>
        <dbReference type="Proteomes" id="UP001054945"/>
    </source>
</evidence>
<evidence type="ECO:0000313" key="1">
    <source>
        <dbReference type="EMBL" id="GIY32346.1"/>
    </source>
</evidence>
<proteinExistence type="predicted"/>
<name>A0AAV4SGQ3_CAEEX</name>
<reference evidence="1 2" key="1">
    <citation type="submission" date="2021-06" db="EMBL/GenBank/DDBJ databases">
        <title>Caerostris extrusa draft genome.</title>
        <authorList>
            <person name="Kono N."/>
            <person name="Arakawa K."/>
        </authorList>
    </citation>
    <scope>NUCLEOTIDE SEQUENCE [LARGE SCALE GENOMIC DNA]</scope>
</reference>
<keyword evidence="2" id="KW-1185">Reference proteome</keyword>
<dbReference type="Proteomes" id="UP001054945">
    <property type="component" value="Unassembled WGS sequence"/>
</dbReference>
<organism evidence="1 2">
    <name type="scientific">Caerostris extrusa</name>
    <name type="common">Bark spider</name>
    <name type="synonym">Caerostris bankana</name>
    <dbReference type="NCBI Taxonomy" id="172846"/>
    <lineage>
        <taxon>Eukaryota</taxon>
        <taxon>Metazoa</taxon>
        <taxon>Ecdysozoa</taxon>
        <taxon>Arthropoda</taxon>
        <taxon>Chelicerata</taxon>
        <taxon>Arachnida</taxon>
        <taxon>Araneae</taxon>
        <taxon>Araneomorphae</taxon>
        <taxon>Entelegynae</taxon>
        <taxon>Araneoidea</taxon>
        <taxon>Araneidae</taxon>
        <taxon>Caerostris</taxon>
    </lineage>
</organism>
<accession>A0AAV4SGQ3</accession>
<sequence length="114" mass="12614">MPLEKNATYVVYADTNPGKGDQGSRPQSVSVKCDAVPFVVPLMRRQWSAVKREQKKRVVGGGGLRVLEHCLHSFLLLFSQLPDGFVLFQRVPGSMVKRLAEKKNKNSSPIGSAF</sequence>
<dbReference type="EMBL" id="BPLR01009496">
    <property type="protein sequence ID" value="GIY32346.1"/>
    <property type="molecule type" value="Genomic_DNA"/>
</dbReference>